<name>H6X461_9CAUD</name>
<evidence type="ECO:0000313" key="2">
    <source>
        <dbReference type="Proteomes" id="UP000007524"/>
    </source>
</evidence>
<reference evidence="1 2" key="1">
    <citation type="journal article" date="2012" name="J. Virol.">
        <title>Genome of Klebsiella sp.-Infecting Bacteriophage vB_KleM_RaK2.</title>
        <authorList>
            <person name="Simoliunas E."/>
            <person name="Kaliniene L."/>
            <person name="Truncaite L."/>
            <person name="Klausa V."/>
            <person name="Zajanckauskaite A."/>
            <person name="Meskys R."/>
        </authorList>
    </citation>
    <scope>NUCLEOTIDE SEQUENCE [LARGE SCALE GENOMIC DNA]</scope>
</reference>
<accession>H6X461</accession>
<dbReference type="OrthoDB" id="37054at10239"/>
<dbReference type="EMBL" id="JQ513383">
    <property type="protein sequence ID" value="AFA44527.1"/>
    <property type="molecule type" value="Genomic_DNA"/>
</dbReference>
<gene>
    <name evidence="1" type="ORF">RaK2_00254</name>
</gene>
<proteinExistence type="predicted"/>
<dbReference type="Proteomes" id="UP000007524">
    <property type="component" value="Segment"/>
</dbReference>
<sequence length="67" mass="7513">MFTPNTSNVGKRVVLLEDVSTLRGTFSKGHEMTIIGETSRGWDLEDDDGNRILEAGMFGHKEFKLLD</sequence>
<evidence type="ECO:0000313" key="1">
    <source>
        <dbReference type="EMBL" id="AFA44527.1"/>
    </source>
</evidence>
<dbReference type="GeneID" id="14013128"/>
<organism evidence="1 2">
    <name type="scientific">Klebsiella phage vB_KleM_RaK2</name>
    <dbReference type="NCBI Taxonomy" id="1147094"/>
    <lineage>
        <taxon>Viruses</taxon>
        <taxon>Duplodnaviria</taxon>
        <taxon>Heunggongvirae</taxon>
        <taxon>Uroviricota</taxon>
        <taxon>Caudoviricetes</taxon>
        <taxon>Alcyoneusvirus</taxon>
        <taxon>Alcyoneusvirus RaK2</taxon>
    </lineage>
</organism>
<protein>
    <submittedName>
        <fullName evidence="1">Uncharacterized protein</fullName>
    </submittedName>
</protein>
<dbReference type="KEGG" id="vg:14013128"/>
<dbReference type="RefSeq" id="YP_007007409.1">
    <property type="nucleotide sequence ID" value="NC_019526.1"/>
</dbReference>
<keyword evidence="2" id="KW-1185">Reference proteome</keyword>